<protein>
    <submittedName>
        <fullName evidence="3">RHS repeat-associated core domain-containing protein</fullName>
    </submittedName>
</protein>
<keyword evidence="4" id="KW-1185">Reference proteome</keyword>
<dbReference type="KEGG" id="mpar:F7D14_13460"/>
<reference evidence="3 4" key="1">
    <citation type="submission" date="2019-09" db="EMBL/GenBank/DDBJ databases">
        <title>Isolation and complete genome sequencing of Methylocystis species.</title>
        <authorList>
            <person name="Rumah B.L."/>
            <person name="Stead C.E."/>
            <person name="Stevens B.C."/>
            <person name="Minton N.P."/>
            <person name="Grosse-Honebrink A."/>
            <person name="Zhang Y."/>
        </authorList>
    </citation>
    <scope>NUCLEOTIDE SEQUENCE [LARGE SCALE GENOMIC DNA]</scope>
    <source>
        <strain evidence="3 4">BRCS2</strain>
    </source>
</reference>
<dbReference type="Pfam" id="PF25023">
    <property type="entry name" value="TEN_YD-shell"/>
    <property type="match status" value="1"/>
</dbReference>
<dbReference type="InterPro" id="IPR022385">
    <property type="entry name" value="Rhs_assc_core"/>
</dbReference>
<dbReference type="PANTHER" id="PTHR32305">
    <property type="match status" value="1"/>
</dbReference>
<keyword evidence="1" id="KW-0677">Repeat</keyword>
<dbReference type="Proteomes" id="UP000422569">
    <property type="component" value="Chromosome"/>
</dbReference>
<gene>
    <name evidence="3" type="ORF">F7D14_13460</name>
</gene>
<organism evidence="3 4">
    <name type="scientific">Methylocystis parvus</name>
    <dbReference type="NCBI Taxonomy" id="134"/>
    <lineage>
        <taxon>Bacteria</taxon>
        <taxon>Pseudomonadati</taxon>
        <taxon>Pseudomonadota</taxon>
        <taxon>Alphaproteobacteria</taxon>
        <taxon>Hyphomicrobiales</taxon>
        <taxon>Methylocystaceae</taxon>
        <taxon>Methylocystis</taxon>
    </lineage>
</organism>
<dbReference type="NCBIfam" id="TIGR03696">
    <property type="entry name" value="Rhs_assc_core"/>
    <property type="match status" value="1"/>
</dbReference>
<dbReference type="PRINTS" id="PR00394">
    <property type="entry name" value="RHSPROTEIN"/>
</dbReference>
<dbReference type="Gene3D" id="2.180.10.10">
    <property type="entry name" value="RHS repeat-associated core"/>
    <property type="match status" value="1"/>
</dbReference>
<dbReference type="EMBL" id="CP044331">
    <property type="protein sequence ID" value="QGM98386.1"/>
    <property type="molecule type" value="Genomic_DNA"/>
</dbReference>
<dbReference type="InterPro" id="IPR050708">
    <property type="entry name" value="T6SS_VgrG/RHS"/>
</dbReference>
<evidence type="ECO:0000313" key="3">
    <source>
        <dbReference type="EMBL" id="QGM98386.1"/>
    </source>
</evidence>
<dbReference type="PANTHER" id="PTHR32305:SF15">
    <property type="entry name" value="PROTEIN RHSA-RELATED"/>
    <property type="match status" value="1"/>
</dbReference>
<sequence>MRIRQKIQEMLRPQLIRGRRITLTDYRITRYQHGSPTDPGLFVDRALAWTGDVVASIIDNKNPGATPGQYNSQSQLFAYTPTRRLMTAQGYYGTLGWTYDANGNRLTETANGVTSTYAYPVTSNRLSSVTPSGQSARNFAYDAAGNIVSDSRSGALGMSFEYDVEGRLSKAWQTNALSQGAVYAYDAQDRLASRTVTSGATTTTTLYIHDLDNHVIAETDAAGVTRREYIWLNDIPIAVIDGADTATPTMYSVHTDHLGRPARMVAQNWASVWDVIYSPFGAVSAIFDSTTKLDMRFPGQWFQMESGLAYNWHRHYDASLGRYVQPDPIGYVGGRSLYGYVGQNPLAHVDPDGQIVKWPKVGVD</sequence>
<feature type="domain" description="Teneurin-like YD-shell" evidence="2">
    <location>
        <begin position="72"/>
        <end position="327"/>
    </location>
</feature>
<dbReference type="AlphaFoldDB" id="A0A6B8M7C7"/>
<accession>A0A6B8M7C7</accession>
<name>A0A6B8M7C7_9HYPH</name>
<evidence type="ECO:0000259" key="2">
    <source>
        <dbReference type="Pfam" id="PF25023"/>
    </source>
</evidence>
<evidence type="ECO:0000313" key="4">
    <source>
        <dbReference type="Proteomes" id="UP000422569"/>
    </source>
</evidence>
<evidence type="ECO:0000256" key="1">
    <source>
        <dbReference type="ARBA" id="ARBA00022737"/>
    </source>
</evidence>
<dbReference type="InterPro" id="IPR056823">
    <property type="entry name" value="TEN-like_YD-shell"/>
</dbReference>
<proteinExistence type="predicted"/>